<feature type="compositionally biased region" description="Pro residues" evidence="1">
    <location>
        <begin position="94"/>
        <end position="111"/>
    </location>
</feature>
<reference evidence="4" key="1">
    <citation type="submission" date="2025-08" db="UniProtKB">
        <authorList>
            <consortium name="RefSeq"/>
        </authorList>
    </citation>
    <scope>IDENTIFICATION</scope>
</reference>
<sequence length="651" mass="72863">MSLGRGGGGGGQGGYGGGGSQGNYPGSHPGRRSREERRSLSESLADGTSKFFSSMVAKKNGLFNDISSKLENTFAPKTDTISNSTTGSERSSPTTPPPPNTPPPRPPPPKRLPSLGNAREKEKENVIRRMASVPTYTRSDQWSDGGQDVTQPRGHLVNHKGANSEDRISVNGMNISFDEPILYNTREATTVHTSSAPDNQGNRKNVASIERDTIVTSSTPPQPRPAPRSQKASSNDAQQRYSLPSNYGQSARHYEEDTRQSKMTYEQRLLDEVKQMSNEVIKLTESVQRSDESLESCPRSGDKKPDSDSGASDSADDSHARKKAPMFTNTKRRSSTVDEMLFDDYVEPVVDPVVILPDEPPENLICFETEPDPSLLIKSPDSSLDDDQCKVTAGTSIDSSDVEYGGSTVHRSGSVGSDKSCSSNYSIDSQPDDVTLTCVEFMKLFVDKVFREREEISQTEKAKFGELCQYSPGRLWFSRYVNSQRVHNKRVTEPVFFRLMQYFAVCLFECKEAEDFSPAKTLMTMCFTFYYEAPSSQGETEKVFLYSYMRDQPIWQSLRFWNAAFFDAVQCERSRRPMPTNTDGNETVTDDKQFQENITFGQLGTFACNMRSFGLSKELCLEFLRKQSTIANLRKDQVKLLRDNIERFKEN</sequence>
<proteinExistence type="predicted"/>
<evidence type="ECO:0000259" key="2">
    <source>
        <dbReference type="Pfam" id="PF12335"/>
    </source>
</evidence>
<feature type="compositionally biased region" description="Polar residues" evidence="1">
    <location>
        <begin position="134"/>
        <end position="150"/>
    </location>
</feature>
<evidence type="ECO:0000313" key="4">
    <source>
        <dbReference type="RefSeq" id="XP_055891273.1"/>
    </source>
</evidence>
<feature type="region of interest" description="Disordered" evidence="1">
    <location>
        <begin position="1"/>
        <end position="48"/>
    </location>
</feature>
<dbReference type="RefSeq" id="XP_055891273.1">
    <property type="nucleotide sequence ID" value="XM_056035298.1"/>
</dbReference>
<feature type="compositionally biased region" description="Basic residues" evidence="1">
    <location>
        <begin position="320"/>
        <end position="331"/>
    </location>
</feature>
<dbReference type="AlphaFoldDB" id="A0A9W3AVM9"/>
<feature type="compositionally biased region" description="Low complexity" evidence="1">
    <location>
        <begin position="84"/>
        <end position="93"/>
    </location>
</feature>
<feature type="compositionally biased region" description="Polar residues" evidence="1">
    <location>
        <begin position="188"/>
        <end position="205"/>
    </location>
</feature>
<feature type="domain" description="SBF1/SBF2" evidence="2">
    <location>
        <begin position="470"/>
        <end position="592"/>
    </location>
</feature>
<dbReference type="PANTHER" id="PTHR13663">
    <property type="entry name" value="SIMILAR TO RIKEN CDNA 6430548M08"/>
    <property type="match status" value="1"/>
</dbReference>
<protein>
    <submittedName>
        <fullName evidence="4">Uncharacterized protein LOC106051434</fullName>
    </submittedName>
</protein>
<dbReference type="InterPro" id="IPR022096">
    <property type="entry name" value="SBF1/SBF2"/>
</dbReference>
<dbReference type="InterPro" id="IPR039872">
    <property type="entry name" value="KIAA0513"/>
</dbReference>
<name>A0A9W3AVM9_BIOGL</name>
<dbReference type="PANTHER" id="PTHR13663:SF2">
    <property type="entry name" value="SIMILAR TO RIKEN CDNA 6430548M08"/>
    <property type="match status" value="1"/>
</dbReference>
<feature type="compositionally biased region" description="Gly residues" evidence="1">
    <location>
        <begin position="1"/>
        <end position="21"/>
    </location>
</feature>
<accession>A0A9W3AVM9</accession>
<gene>
    <name evidence="4" type="primary">LOC106051434</name>
</gene>
<feature type="region of interest" description="Disordered" evidence="1">
    <location>
        <begin position="283"/>
        <end position="331"/>
    </location>
</feature>
<dbReference type="GeneID" id="106051434"/>
<dbReference type="OMA" id="LWFSRYV"/>
<feature type="compositionally biased region" description="Basic and acidic residues" evidence="1">
    <location>
        <begin position="118"/>
        <end position="127"/>
    </location>
</feature>
<feature type="compositionally biased region" description="Polar residues" evidence="1">
    <location>
        <begin position="230"/>
        <end position="249"/>
    </location>
</feature>
<dbReference type="Proteomes" id="UP001165740">
    <property type="component" value="Chromosome 7"/>
</dbReference>
<dbReference type="OrthoDB" id="6268344at2759"/>
<dbReference type="Pfam" id="PF12335">
    <property type="entry name" value="SBF2"/>
    <property type="match status" value="1"/>
</dbReference>
<keyword evidence="3" id="KW-1185">Reference proteome</keyword>
<evidence type="ECO:0000256" key="1">
    <source>
        <dbReference type="SAM" id="MobiDB-lite"/>
    </source>
</evidence>
<feature type="region of interest" description="Disordered" evidence="1">
    <location>
        <begin position="72"/>
        <end position="167"/>
    </location>
</feature>
<feature type="region of interest" description="Disordered" evidence="1">
    <location>
        <begin position="188"/>
        <end position="262"/>
    </location>
</feature>
<organism evidence="3 4">
    <name type="scientific">Biomphalaria glabrata</name>
    <name type="common">Bloodfluke planorb</name>
    <name type="synonym">Freshwater snail</name>
    <dbReference type="NCBI Taxonomy" id="6526"/>
    <lineage>
        <taxon>Eukaryota</taxon>
        <taxon>Metazoa</taxon>
        <taxon>Spiralia</taxon>
        <taxon>Lophotrochozoa</taxon>
        <taxon>Mollusca</taxon>
        <taxon>Gastropoda</taxon>
        <taxon>Heterobranchia</taxon>
        <taxon>Euthyneura</taxon>
        <taxon>Panpulmonata</taxon>
        <taxon>Hygrophila</taxon>
        <taxon>Lymnaeoidea</taxon>
        <taxon>Planorbidae</taxon>
        <taxon>Biomphalaria</taxon>
    </lineage>
</organism>
<evidence type="ECO:0000313" key="3">
    <source>
        <dbReference type="Proteomes" id="UP001165740"/>
    </source>
</evidence>